<dbReference type="PANTHER" id="PTHR38043">
    <property type="entry name" value="PROTEIN HEMX"/>
    <property type="match status" value="1"/>
</dbReference>
<dbReference type="InterPro" id="IPR007470">
    <property type="entry name" value="HemX"/>
</dbReference>
<dbReference type="GO" id="GO:0004851">
    <property type="term" value="F:uroporphyrin-III C-methyltransferase activity"/>
    <property type="evidence" value="ECO:0007669"/>
    <property type="project" value="UniProtKB-EC"/>
</dbReference>
<feature type="compositionally biased region" description="Polar residues" evidence="1">
    <location>
        <begin position="97"/>
        <end position="108"/>
    </location>
</feature>
<dbReference type="PANTHER" id="PTHR38043:SF1">
    <property type="entry name" value="PROTEIN HEMX"/>
    <property type="match status" value="1"/>
</dbReference>
<keyword evidence="4" id="KW-1185">Reference proteome</keyword>
<name>A0ABY9EAE3_9GAMM</name>
<keyword evidence="3" id="KW-0489">Methyltransferase</keyword>
<evidence type="ECO:0000256" key="2">
    <source>
        <dbReference type="SAM" id="Phobius"/>
    </source>
</evidence>
<keyword evidence="2" id="KW-1133">Transmembrane helix</keyword>
<feature type="compositionally biased region" description="Low complexity" evidence="1">
    <location>
        <begin position="134"/>
        <end position="168"/>
    </location>
</feature>
<sequence>MTDKKTKNSPPAKNTAPAGECADRAEHKSNSTRSAQENPAGKKLPDPASRAGKGSGYWWWLVFFLLLIALIAFAWFSWPQLRIHISGHQHLPPANQAGPTQSAANTRQPADATRAPAAPIEQPPQAEPGGGPEPDGAQSPPPSSQLAAPTPDQQASQPQQADADLSSQIESQARTIEELQQQLAGLQRSITAQGNRLSELGNVTRKDWQLAEASYLLRMANQRLILEDDSRAALGLVEEVDSILREVDLPDLYGVRQQLAQDITALKLVQDIDREGLFLRLRALEGALIRARIQPEFDMTHPQPEGQEEEPQPEGVTQPSWQRGWQKFIRFLRDSVRPIDGDINPVMLSPQSEVRFRQTLRLDMEQAQLALLRGDTTVYKDALNSARELLLTYGTPNPHRDALAQQLAELSEERIQAQMPNLNASQVALNNYIEQLHTTSDQSDNTQGEGTQ</sequence>
<feature type="region of interest" description="Disordered" evidence="1">
    <location>
        <begin position="295"/>
        <end position="319"/>
    </location>
</feature>
<dbReference type="EMBL" id="CP098023">
    <property type="protein sequence ID" value="WKD49973.1"/>
    <property type="molecule type" value="Genomic_DNA"/>
</dbReference>
<feature type="transmembrane region" description="Helical" evidence="2">
    <location>
        <begin position="57"/>
        <end position="78"/>
    </location>
</feature>
<dbReference type="Proteomes" id="UP001321520">
    <property type="component" value="Chromosome"/>
</dbReference>
<accession>A0ABY9EAE3</accession>
<evidence type="ECO:0000313" key="4">
    <source>
        <dbReference type="Proteomes" id="UP001321520"/>
    </source>
</evidence>
<dbReference type="GO" id="GO:0032259">
    <property type="term" value="P:methylation"/>
    <property type="evidence" value="ECO:0007669"/>
    <property type="project" value="UniProtKB-KW"/>
</dbReference>
<dbReference type="EC" id="2.1.1.107" evidence="3"/>
<reference evidence="3 4" key="1">
    <citation type="submission" date="2022-05" db="EMBL/GenBank/DDBJ databases">
        <title>Microbulbifer sp. nov., isolated from sponge.</title>
        <authorList>
            <person name="Gao L."/>
        </authorList>
    </citation>
    <scope>NUCLEOTIDE SEQUENCE [LARGE SCALE GENOMIC DNA]</scope>
    <source>
        <strain evidence="3 4">MI-G</strain>
    </source>
</reference>
<keyword evidence="3" id="KW-0808">Transferase</keyword>
<evidence type="ECO:0000313" key="3">
    <source>
        <dbReference type="EMBL" id="WKD49973.1"/>
    </source>
</evidence>
<evidence type="ECO:0000256" key="1">
    <source>
        <dbReference type="SAM" id="MobiDB-lite"/>
    </source>
</evidence>
<proteinExistence type="predicted"/>
<feature type="region of interest" description="Disordered" evidence="1">
    <location>
        <begin position="92"/>
        <end position="168"/>
    </location>
</feature>
<keyword evidence="2" id="KW-0812">Transmembrane</keyword>
<gene>
    <name evidence="3" type="ORF">M8T91_00660</name>
</gene>
<dbReference type="RefSeq" id="WP_301415820.1">
    <property type="nucleotide sequence ID" value="NZ_CP098023.1"/>
</dbReference>
<protein>
    <submittedName>
        <fullName evidence="3">Uroporphyrinogen-III C-methyltransferase</fullName>
        <ecNumber evidence="3">2.1.1.107</ecNumber>
    </submittedName>
</protein>
<feature type="region of interest" description="Disordered" evidence="1">
    <location>
        <begin position="1"/>
        <end position="49"/>
    </location>
</feature>
<keyword evidence="2" id="KW-0472">Membrane</keyword>
<dbReference type="Pfam" id="PF04375">
    <property type="entry name" value="HemX"/>
    <property type="match status" value="1"/>
</dbReference>
<organism evidence="3 4">
    <name type="scientific">Microbulbifer spongiae</name>
    <dbReference type="NCBI Taxonomy" id="2944933"/>
    <lineage>
        <taxon>Bacteria</taxon>
        <taxon>Pseudomonadati</taxon>
        <taxon>Pseudomonadota</taxon>
        <taxon>Gammaproteobacteria</taxon>
        <taxon>Cellvibrionales</taxon>
        <taxon>Microbulbiferaceae</taxon>
        <taxon>Microbulbifer</taxon>
    </lineage>
</organism>